<protein>
    <submittedName>
        <fullName evidence="3">Uncharacterized protein</fullName>
    </submittedName>
</protein>
<gene>
    <name evidence="3" type="ORF">GSOID_T00031172001</name>
</gene>
<organism evidence="3">
    <name type="scientific">Oikopleura dioica</name>
    <name type="common">Tunicate</name>
    <dbReference type="NCBI Taxonomy" id="34765"/>
    <lineage>
        <taxon>Eukaryota</taxon>
        <taxon>Metazoa</taxon>
        <taxon>Chordata</taxon>
        <taxon>Tunicata</taxon>
        <taxon>Appendicularia</taxon>
        <taxon>Copelata</taxon>
        <taxon>Oikopleuridae</taxon>
        <taxon>Oikopleura</taxon>
    </lineage>
</organism>
<reference evidence="3" key="1">
    <citation type="journal article" date="2010" name="Science">
        <title>Plasticity of animal genome architecture unmasked by rapid evolution of a pelagic tunicate.</title>
        <authorList>
            <person name="Denoeud F."/>
            <person name="Henriet S."/>
            <person name="Mungpakdee S."/>
            <person name="Aury J.M."/>
            <person name="Da Silva C."/>
            <person name="Brinkmann H."/>
            <person name="Mikhaleva J."/>
            <person name="Olsen L.C."/>
            <person name="Jubin C."/>
            <person name="Canestro C."/>
            <person name="Bouquet J.M."/>
            <person name="Danks G."/>
            <person name="Poulain J."/>
            <person name="Campsteijn C."/>
            <person name="Adamski M."/>
            <person name="Cross I."/>
            <person name="Yadetie F."/>
            <person name="Muffato M."/>
            <person name="Louis A."/>
            <person name="Butcher S."/>
            <person name="Tsagkogeorga G."/>
            <person name="Konrad A."/>
            <person name="Singh S."/>
            <person name="Jensen M.F."/>
            <person name="Cong E.H."/>
            <person name="Eikeseth-Otteraa H."/>
            <person name="Noel B."/>
            <person name="Anthouard V."/>
            <person name="Porcel B.M."/>
            <person name="Kachouri-Lafond R."/>
            <person name="Nishino A."/>
            <person name="Ugolini M."/>
            <person name="Chourrout P."/>
            <person name="Nishida H."/>
            <person name="Aasland R."/>
            <person name="Huzurbazar S."/>
            <person name="Westhof E."/>
            <person name="Delsuc F."/>
            <person name="Lehrach H."/>
            <person name="Reinhardt R."/>
            <person name="Weissenbach J."/>
            <person name="Roy S.W."/>
            <person name="Artiguenave F."/>
            <person name="Postlethwait J.H."/>
            <person name="Manak J.R."/>
            <person name="Thompson E.M."/>
            <person name="Jaillon O."/>
            <person name="Du Pasquier L."/>
            <person name="Boudinot P."/>
            <person name="Liberles D.A."/>
            <person name="Volff J.N."/>
            <person name="Philippe H."/>
            <person name="Lenhard B."/>
            <person name="Roest Crollius H."/>
            <person name="Wincker P."/>
            <person name="Chourrout D."/>
        </authorList>
    </citation>
    <scope>NUCLEOTIDE SEQUENCE [LARGE SCALE GENOMIC DNA]</scope>
</reference>
<keyword evidence="2" id="KW-0472">Membrane</keyword>
<keyword evidence="2" id="KW-1133">Transmembrane helix</keyword>
<accession>E4YQE4</accession>
<evidence type="ECO:0000256" key="2">
    <source>
        <dbReference type="SAM" id="Phobius"/>
    </source>
</evidence>
<sequence>MTQHPPPPEKARRKERKIYKYCLELTPDFELIFERNFSGIKQKMSDESFDEFMGHVKQGAIEVGTDIFNAAANLFSELLEPSDSSSIDYELSPSYVSEYDGLTLMVTGRHTIILDKQGNTLQKIDENLFRLNDNINLRINDEGITVLESSYSDYGDYKYDLTMDTASPIMVYGLLFTCLISLMILFGIMVKRRRMMIHRRYLLARNSLATAADFAVVDSELPPTAAQKKNVNDAPPSYETVTEQDKMLPKYEDV</sequence>
<feature type="transmembrane region" description="Helical" evidence="2">
    <location>
        <begin position="169"/>
        <end position="190"/>
    </location>
</feature>
<feature type="region of interest" description="Disordered" evidence="1">
    <location>
        <begin position="225"/>
        <end position="254"/>
    </location>
</feature>
<dbReference type="Proteomes" id="UP000011014">
    <property type="component" value="Unassembled WGS sequence"/>
</dbReference>
<evidence type="ECO:0000256" key="1">
    <source>
        <dbReference type="SAM" id="MobiDB-lite"/>
    </source>
</evidence>
<name>E4YQE4_OIKDI</name>
<keyword evidence="2" id="KW-0812">Transmembrane</keyword>
<proteinExistence type="predicted"/>
<dbReference type="AlphaFoldDB" id="E4YQE4"/>
<feature type="compositionally biased region" description="Basic and acidic residues" evidence="1">
    <location>
        <begin position="243"/>
        <end position="254"/>
    </location>
</feature>
<dbReference type="EMBL" id="FN655036">
    <property type="protein sequence ID" value="CBY37689.1"/>
    <property type="molecule type" value="Genomic_DNA"/>
</dbReference>
<evidence type="ECO:0000313" key="3">
    <source>
        <dbReference type="EMBL" id="CBY37689.1"/>
    </source>
</evidence>